<dbReference type="Proteomes" id="UP001231189">
    <property type="component" value="Unassembled WGS sequence"/>
</dbReference>
<dbReference type="Gene3D" id="3.80.10.10">
    <property type="entry name" value="Ribonuclease Inhibitor"/>
    <property type="match status" value="1"/>
</dbReference>
<protein>
    <recommendedName>
        <fullName evidence="1">F-box domain-containing protein</fullName>
    </recommendedName>
</protein>
<accession>A0AAD8X0F1</accession>
<dbReference type="SUPFAM" id="SSF52047">
    <property type="entry name" value="RNI-like"/>
    <property type="match status" value="1"/>
</dbReference>
<name>A0AAD8X0F1_LOLMU</name>
<dbReference type="AlphaFoldDB" id="A0AAD8X0F1"/>
<dbReference type="InterPro" id="IPR055312">
    <property type="entry name" value="FBL15-like"/>
</dbReference>
<keyword evidence="3" id="KW-1185">Reference proteome</keyword>
<evidence type="ECO:0000313" key="2">
    <source>
        <dbReference type="EMBL" id="KAK1685291.1"/>
    </source>
</evidence>
<dbReference type="PANTHER" id="PTHR34709:SF68">
    <property type="entry name" value="OS07G0550432 PROTEIN"/>
    <property type="match status" value="1"/>
</dbReference>
<evidence type="ECO:0000313" key="3">
    <source>
        <dbReference type="Proteomes" id="UP001231189"/>
    </source>
</evidence>
<evidence type="ECO:0000259" key="1">
    <source>
        <dbReference type="Pfam" id="PF00646"/>
    </source>
</evidence>
<sequence length="432" mass="48168">MIDHMEGLGLDRISGLPDDLLQEILLRLSSLPAAARTSLLSRRWRRVWTGLPELVLAGFHAPSTFLRAVNGTLAAYSAPTVSSLTITVPEVEGFHVPYCPAAAWLRFASRRVAGTFSLTLTNFPSIVTVNALKLPPCGRATSITLSLDWFTLRLRPLGSFAALTVLTIQWAVVDIQELGELISSMCPRLTDLTLRVQPLTDRAVSVCSASLKRLKFQFNESACPLEVVAPVLEVLVLGSTFIQAHISAPKLTEANVPGLNRCHFADDVPRRLRRLQTTRYYGDGTPPLSPLKMRRFDAVDELRLRVCIEVEGYSNFLDDLDKLPMCETLSANVTGRHYGYFPSMPLLLRMRNSLRKLVLEKQEMKNICLLDCPCRLTASHQVDNSTLDSLEEIEISSFKGTDDHVEFLKLLLSKCSPTKLINVKINIYILHL</sequence>
<dbReference type="SUPFAM" id="SSF81383">
    <property type="entry name" value="F-box domain"/>
    <property type="match status" value="1"/>
</dbReference>
<dbReference type="PANTHER" id="PTHR34709">
    <property type="entry name" value="OS10G0396666 PROTEIN"/>
    <property type="match status" value="1"/>
</dbReference>
<dbReference type="InterPro" id="IPR036047">
    <property type="entry name" value="F-box-like_dom_sf"/>
</dbReference>
<gene>
    <name evidence="2" type="ORF">QYE76_046139</name>
</gene>
<dbReference type="Pfam" id="PF00646">
    <property type="entry name" value="F-box"/>
    <property type="match status" value="1"/>
</dbReference>
<feature type="domain" description="F-box" evidence="1">
    <location>
        <begin position="13"/>
        <end position="52"/>
    </location>
</feature>
<comment type="caution">
    <text evidence="2">The sequence shown here is derived from an EMBL/GenBank/DDBJ whole genome shotgun (WGS) entry which is preliminary data.</text>
</comment>
<dbReference type="EMBL" id="JAUUTY010000002">
    <property type="protein sequence ID" value="KAK1685291.1"/>
    <property type="molecule type" value="Genomic_DNA"/>
</dbReference>
<reference evidence="2" key="1">
    <citation type="submission" date="2023-07" db="EMBL/GenBank/DDBJ databases">
        <title>A chromosome-level genome assembly of Lolium multiflorum.</title>
        <authorList>
            <person name="Chen Y."/>
            <person name="Copetti D."/>
            <person name="Kolliker R."/>
            <person name="Studer B."/>
        </authorList>
    </citation>
    <scope>NUCLEOTIDE SEQUENCE</scope>
    <source>
        <strain evidence="2">02402/16</strain>
        <tissue evidence="2">Leaf</tissue>
    </source>
</reference>
<dbReference type="InterPro" id="IPR001810">
    <property type="entry name" value="F-box_dom"/>
</dbReference>
<organism evidence="2 3">
    <name type="scientific">Lolium multiflorum</name>
    <name type="common">Italian ryegrass</name>
    <name type="synonym">Lolium perenne subsp. multiflorum</name>
    <dbReference type="NCBI Taxonomy" id="4521"/>
    <lineage>
        <taxon>Eukaryota</taxon>
        <taxon>Viridiplantae</taxon>
        <taxon>Streptophyta</taxon>
        <taxon>Embryophyta</taxon>
        <taxon>Tracheophyta</taxon>
        <taxon>Spermatophyta</taxon>
        <taxon>Magnoliopsida</taxon>
        <taxon>Liliopsida</taxon>
        <taxon>Poales</taxon>
        <taxon>Poaceae</taxon>
        <taxon>BOP clade</taxon>
        <taxon>Pooideae</taxon>
        <taxon>Poodae</taxon>
        <taxon>Poeae</taxon>
        <taxon>Poeae Chloroplast Group 2 (Poeae type)</taxon>
        <taxon>Loliodinae</taxon>
        <taxon>Loliinae</taxon>
        <taxon>Lolium</taxon>
    </lineage>
</organism>
<dbReference type="InterPro" id="IPR032675">
    <property type="entry name" value="LRR_dom_sf"/>
</dbReference>
<proteinExistence type="predicted"/>